<keyword evidence="1" id="KW-0378">Hydrolase</keyword>
<organism evidence="3 4">
    <name type="scientific">Lacticaseibacillus paracasei subsp. paracasei Lpp123</name>
    <dbReference type="NCBI Taxonomy" id="1256201"/>
    <lineage>
        <taxon>Bacteria</taxon>
        <taxon>Bacillati</taxon>
        <taxon>Bacillota</taxon>
        <taxon>Bacilli</taxon>
        <taxon>Lactobacillales</taxon>
        <taxon>Lactobacillaceae</taxon>
        <taxon>Lacticaseibacillus</taxon>
    </lineage>
</organism>
<sequence length="133" mass="14632">MIDRIEISACTSMMVGKKASLDGATYISRNEDRLVAIYPKRFVVQPAVTGRKETYVSPYNNLTVPLPESGYRYTSTPDADQSAGPNEEDGFNEKNVGESATESVYANERVLAYDPFIKNGLAEDSMTTFSVTV</sequence>
<feature type="non-terminal residue" evidence="3">
    <location>
        <position position="133"/>
    </location>
</feature>
<comment type="caution">
    <text evidence="3">The sequence shown here is derived from an EMBL/GenBank/DDBJ whole genome shotgun (WGS) entry which is preliminary data.</text>
</comment>
<evidence type="ECO:0000313" key="3">
    <source>
        <dbReference type="EMBL" id="EPC49235.1"/>
    </source>
</evidence>
<dbReference type="AlphaFoldDB" id="A0A829GCG2"/>
<proteinExistence type="inferred from homology"/>
<keyword evidence="1" id="KW-0645">Protease</keyword>
<evidence type="ECO:0000256" key="1">
    <source>
        <dbReference type="RuleBase" id="RU364089"/>
    </source>
</evidence>
<comment type="similarity">
    <text evidence="1">Belongs to the peptidase C69 family.</text>
</comment>
<dbReference type="GO" id="GO:0016805">
    <property type="term" value="F:dipeptidase activity"/>
    <property type="evidence" value="ECO:0007669"/>
    <property type="project" value="UniProtKB-KW"/>
</dbReference>
<dbReference type="GO" id="GO:0070004">
    <property type="term" value="F:cysteine-type exopeptidase activity"/>
    <property type="evidence" value="ECO:0007669"/>
    <property type="project" value="InterPro"/>
</dbReference>
<evidence type="ECO:0000313" key="4">
    <source>
        <dbReference type="Proteomes" id="UP000014316"/>
    </source>
</evidence>
<accession>A0A829GCG2</accession>
<dbReference type="GO" id="GO:0006508">
    <property type="term" value="P:proteolysis"/>
    <property type="evidence" value="ECO:0007669"/>
    <property type="project" value="UniProtKB-KW"/>
</dbReference>
<dbReference type="EMBL" id="ANJW01000882">
    <property type="protein sequence ID" value="EPC49235.1"/>
    <property type="molecule type" value="Genomic_DNA"/>
</dbReference>
<dbReference type="Proteomes" id="UP000014316">
    <property type="component" value="Unassembled WGS sequence"/>
</dbReference>
<gene>
    <name evidence="3" type="ORF">Lpp123_15049</name>
</gene>
<dbReference type="Pfam" id="PF03577">
    <property type="entry name" value="Peptidase_C69"/>
    <property type="match status" value="1"/>
</dbReference>
<protein>
    <recommendedName>
        <fullName evidence="1">Dipeptidase</fullName>
        <ecNumber evidence="1">3.4.-.-</ecNumber>
    </recommendedName>
</protein>
<reference evidence="3 4" key="1">
    <citation type="journal article" date="2013" name="PLoS ONE">
        <title>Lactobacillus paracasei comparative genomics: towards species pan-genome definition and exploitation of diversity.</title>
        <authorList>
            <person name="Smokvina T."/>
            <person name="Wels M."/>
            <person name="Polka J."/>
            <person name="Chervaux C."/>
            <person name="Brisse S."/>
            <person name="Boekhorst J."/>
            <person name="van Hylckama Vlieg J.E."/>
            <person name="Siezen R.J."/>
        </authorList>
    </citation>
    <scope>NUCLEOTIDE SEQUENCE [LARGE SCALE GENOMIC DNA]</scope>
    <source>
        <strain evidence="3 4">Lpp123</strain>
    </source>
</reference>
<comment type="catalytic activity">
    <reaction evidence="1">
        <text>an L-aminoacyl-L-amino acid + H2O = 2 an L-alpha-amino acid</text>
        <dbReference type="Rhea" id="RHEA:48940"/>
        <dbReference type="ChEBI" id="CHEBI:15377"/>
        <dbReference type="ChEBI" id="CHEBI:59869"/>
        <dbReference type="ChEBI" id="CHEBI:77460"/>
    </reaction>
</comment>
<feature type="region of interest" description="Disordered" evidence="2">
    <location>
        <begin position="67"/>
        <end position="100"/>
    </location>
</feature>
<dbReference type="EC" id="3.4.-.-" evidence="1"/>
<name>A0A829GCG2_LACPA</name>
<evidence type="ECO:0000256" key="2">
    <source>
        <dbReference type="SAM" id="MobiDB-lite"/>
    </source>
</evidence>
<keyword evidence="1" id="KW-0224">Dipeptidase</keyword>
<dbReference type="InterPro" id="IPR005322">
    <property type="entry name" value="Peptidase_C69"/>
</dbReference>